<accession>A0A1A9I848</accession>
<keyword evidence="1" id="KW-0808">Transferase</keyword>
<sequence>MLFPGNYADSLEHLARAAPTDSIKARSCFLLAEYWCYTDTAKANQYLLAGERLIKASPYLKALHTFYKAFVLYDIDRQEAALKFLEAGQQLEKLPGREAMKFRARSWRNYGSLQQFKDNDLAMLDAMMNKALPIAQKANDTLLTGFIYADIGMIFMNQKLYTKAADFYRKSIQLLDLLPDKLYALLPALDNRALNFCYMDSLKQAASIINRVGSVLKSYPPSDYQLDLALTKGVYLRKSKNYHASIQVLRQAIQLADSLQNTALKFNLLIELHSTYMAMKHYPESLNILLDALKTDQYHYLDDRLQLAQKLTETYDRLNDVPNAYKWMKTYTQLQDSVYTRDFKNSISNMDTRFRLSEKEKQVALLQAANKEAALKAKNTRLSNSILIVLCLVILLAFGFFFITYRTGKKLALQKELNYQQQLKEMEQRQQIVTTEAMLEGEERERRRVARDLHDGLGGMLAGIKMKLSGHVKQLQYKEEKEQKELAGIISQLDNSVSELRRIARNMMPESLIRFGLQTALKDLCESMMSGDIRISFIAFDIDEQIDLSKQVVIYRIIQEILANAIRHSHARNIMVQCSQHSSRFYVTVEDDGIGFNKTTSGKKGIGLTNIENRVKYLNGTLDVVSAPDQGTTINMELHVAA</sequence>
<keyword evidence="4" id="KW-0472">Membrane</keyword>
<dbReference type="EMBL" id="CP015772">
    <property type="protein sequence ID" value="ANH83763.1"/>
    <property type="molecule type" value="Genomic_DNA"/>
</dbReference>
<proteinExistence type="predicted"/>
<gene>
    <name evidence="6" type="ORF">A8C56_07160</name>
</gene>
<dbReference type="Gene3D" id="3.30.565.10">
    <property type="entry name" value="Histidine kinase-like ATPase, C-terminal domain"/>
    <property type="match status" value="1"/>
</dbReference>
<evidence type="ECO:0000313" key="6">
    <source>
        <dbReference type="EMBL" id="ANH83763.1"/>
    </source>
</evidence>
<reference evidence="6 7" key="1">
    <citation type="submission" date="2016-05" db="EMBL/GenBank/DDBJ databases">
        <title>Niabella ginsenosidivorans BS26 whole genome sequencing.</title>
        <authorList>
            <person name="Im W.T."/>
            <person name="Siddiqi M.Z."/>
        </authorList>
    </citation>
    <scope>NUCLEOTIDE SEQUENCE [LARGE SCALE GENOMIC DNA]</scope>
    <source>
        <strain evidence="6 7">BS26</strain>
    </source>
</reference>
<dbReference type="Pfam" id="PF02518">
    <property type="entry name" value="HATPase_c"/>
    <property type="match status" value="1"/>
</dbReference>
<dbReference type="PROSITE" id="PS50109">
    <property type="entry name" value="HIS_KIN"/>
    <property type="match status" value="1"/>
</dbReference>
<name>A0A1A9I848_9BACT</name>
<dbReference type="SUPFAM" id="SSF48452">
    <property type="entry name" value="TPR-like"/>
    <property type="match status" value="1"/>
</dbReference>
<dbReference type="InterPro" id="IPR003594">
    <property type="entry name" value="HATPase_dom"/>
</dbReference>
<keyword evidence="4" id="KW-0812">Transmembrane</keyword>
<dbReference type="Gene3D" id="1.20.5.1930">
    <property type="match status" value="1"/>
</dbReference>
<keyword evidence="7" id="KW-1185">Reference proteome</keyword>
<dbReference type="InterPro" id="IPR011712">
    <property type="entry name" value="Sig_transdc_His_kin_sub3_dim/P"/>
</dbReference>
<keyword evidence="2 6" id="KW-0418">Kinase</keyword>
<dbReference type="GO" id="GO:0016020">
    <property type="term" value="C:membrane"/>
    <property type="evidence" value="ECO:0007669"/>
    <property type="project" value="InterPro"/>
</dbReference>
<protein>
    <submittedName>
        <fullName evidence="6">Histidine kinase</fullName>
    </submittedName>
</protein>
<dbReference type="GO" id="GO:0046983">
    <property type="term" value="F:protein dimerization activity"/>
    <property type="evidence" value="ECO:0007669"/>
    <property type="project" value="InterPro"/>
</dbReference>
<organism evidence="6 7">
    <name type="scientific">Niabella ginsenosidivorans</name>
    <dbReference type="NCBI Taxonomy" id="1176587"/>
    <lineage>
        <taxon>Bacteria</taxon>
        <taxon>Pseudomonadati</taxon>
        <taxon>Bacteroidota</taxon>
        <taxon>Chitinophagia</taxon>
        <taxon>Chitinophagales</taxon>
        <taxon>Chitinophagaceae</taxon>
        <taxon>Niabella</taxon>
    </lineage>
</organism>
<dbReference type="Gene3D" id="1.25.40.10">
    <property type="entry name" value="Tetratricopeptide repeat domain"/>
    <property type="match status" value="2"/>
</dbReference>
<keyword evidence="3" id="KW-0902">Two-component regulatory system</keyword>
<evidence type="ECO:0000256" key="4">
    <source>
        <dbReference type="SAM" id="Phobius"/>
    </source>
</evidence>
<dbReference type="GO" id="GO:0000155">
    <property type="term" value="F:phosphorelay sensor kinase activity"/>
    <property type="evidence" value="ECO:0007669"/>
    <property type="project" value="InterPro"/>
</dbReference>
<evidence type="ECO:0000256" key="1">
    <source>
        <dbReference type="ARBA" id="ARBA00022679"/>
    </source>
</evidence>
<dbReference type="SMART" id="SM00387">
    <property type="entry name" value="HATPase_c"/>
    <property type="match status" value="1"/>
</dbReference>
<evidence type="ECO:0000313" key="7">
    <source>
        <dbReference type="Proteomes" id="UP000077667"/>
    </source>
</evidence>
<dbReference type="STRING" id="1176587.A8C56_07160"/>
<dbReference type="InterPro" id="IPR011990">
    <property type="entry name" value="TPR-like_helical_dom_sf"/>
</dbReference>
<dbReference type="Proteomes" id="UP000077667">
    <property type="component" value="Chromosome"/>
</dbReference>
<evidence type="ECO:0000256" key="3">
    <source>
        <dbReference type="ARBA" id="ARBA00023012"/>
    </source>
</evidence>
<dbReference type="KEGG" id="nia:A8C56_07160"/>
<dbReference type="InterPro" id="IPR036890">
    <property type="entry name" value="HATPase_C_sf"/>
</dbReference>
<dbReference type="InterPro" id="IPR005467">
    <property type="entry name" value="His_kinase_dom"/>
</dbReference>
<dbReference type="SUPFAM" id="SSF55874">
    <property type="entry name" value="ATPase domain of HSP90 chaperone/DNA topoisomerase II/histidine kinase"/>
    <property type="match status" value="1"/>
</dbReference>
<evidence type="ECO:0000256" key="2">
    <source>
        <dbReference type="ARBA" id="ARBA00022777"/>
    </source>
</evidence>
<dbReference type="Pfam" id="PF07730">
    <property type="entry name" value="HisKA_3"/>
    <property type="match status" value="1"/>
</dbReference>
<dbReference type="InterPro" id="IPR050482">
    <property type="entry name" value="Sensor_HK_TwoCompSys"/>
</dbReference>
<feature type="domain" description="Histidine kinase" evidence="5">
    <location>
        <begin position="448"/>
        <end position="642"/>
    </location>
</feature>
<evidence type="ECO:0000259" key="5">
    <source>
        <dbReference type="PROSITE" id="PS50109"/>
    </source>
</evidence>
<feature type="transmembrane region" description="Helical" evidence="4">
    <location>
        <begin position="386"/>
        <end position="405"/>
    </location>
</feature>
<keyword evidence="4" id="KW-1133">Transmembrane helix</keyword>
<dbReference type="AlphaFoldDB" id="A0A1A9I848"/>
<dbReference type="CDD" id="cd16917">
    <property type="entry name" value="HATPase_UhpB-NarQ-NarX-like"/>
    <property type="match status" value="1"/>
</dbReference>
<dbReference type="PANTHER" id="PTHR24421">
    <property type="entry name" value="NITRATE/NITRITE SENSOR PROTEIN NARX-RELATED"/>
    <property type="match status" value="1"/>
</dbReference>